<dbReference type="EMBL" id="CP059488">
    <property type="protein sequence ID" value="QQD73418.1"/>
    <property type="molecule type" value="Genomic_DNA"/>
</dbReference>
<evidence type="ECO:0000313" key="2">
    <source>
        <dbReference type="Proteomes" id="UP000595420"/>
    </source>
</evidence>
<protein>
    <submittedName>
        <fullName evidence="1">Uncharacterized protein</fullName>
    </submittedName>
</protein>
<gene>
    <name evidence="1" type="ORF">H2515_03800</name>
</gene>
<evidence type="ECO:0000313" key="1">
    <source>
        <dbReference type="EMBL" id="QQD73418.1"/>
    </source>
</evidence>
<organism evidence="1 2">
    <name type="scientific">Acidithiobacillus ferrivorans</name>
    <dbReference type="NCBI Taxonomy" id="160808"/>
    <lineage>
        <taxon>Bacteria</taxon>
        <taxon>Pseudomonadati</taxon>
        <taxon>Pseudomonadota</taxon>
        <taxon>Acidithiobacillia</taxon>
        <taxon>Acidithiobacillales</taxon>
        <taxon>Acidithiobacillaceae</taxon>
        <taxon>Acidithiobacillus</taxon>
    </lineage>
</organism>
<proteinExistence type="predicted"/>
<name>A0A7T5BI95_9PROT</name>
<sequence>MNVSSSASRPGIIRRSAITAVPMHGRASLFSDNVLDNDGSLGKHLPVVEQQGGQIAVGTSFCFFAGEVYLFLQEEEENCAVEVTLSAIGRQEEYPQGIAGKCVSP</sequence>
<accession>A0A7T5BI95</accession>
<dbReference type="AlphaFoldDB" id="A0A7T5BI95"/>
<reference evidence="1 2" key="1">
    <citation type="submission" date="2020-07" db="EMBL/GenBank/DDBJ databases">
        <title>Complete genome sequence analysis of Acidithiobacillus ferrivorans XJFY6S-08 reveals extreme environmental adaptation to alpine acid mine drainage.</title>
        <authorList>
            <person name="Yan L."/>
            <person name="Ni Y."/>
        </authorList>
    </citation>
    <scope>NUCLEOTIDE SEQUENCE [LARGE SCALE GENOMIC DNA]</scope>
    <source>
        <strain evidence="1 2">XJFY6S-08</strain>
    </source>
</reference>
<dbReference type="Proteomes" id="UP000595420">
    <property type="component" value="Chromosome"/>
</dbReference>